<protein>
    <submittedName>
        <fullName evidence="2">Uncharacterized protein</fullName>
    </submittedName>
</protein>
<keyword evidence="1" id="KW-1133">Transmembrane helix</keyword>
<reference evidence="2 3" key="1">
    <citation type="submission" date="2020-08" db="EMBL/GenBank/DDBJ databases">
        <title>A Genomic Blueprint of the Chicken Gut Microbiome.</title>
        <authorList>
            <person name="Gilroy R."/>
            <person name="Ravi A."/>
            <person name="Getino M."/>
            <person name="Pursley I."/>
            <person name="Horton D.L."/>
            <person name="Alikhan N.-F."/>
            <person name="Baker D."/>
            <person name="Gharbi K."/>
            <person name="Hall N."/>
            <person name="Watson M."/>
            <person name="Adriaenssens E.M."/>
            <person name="Foster-Nyarko E."/>
            <person name="Jarju S."/>
            <person name="Secka A."/>
            <person name="Antonio M."/>
            <person name="Oren A."/>
            <person name="Chaudhuri R."/>
            <person name="La Ragione R.M."/>
            <person name="Hildebrand F."/>
            <person name="Pallen M.J."/>
        </authorList>
    </citation>
    <scope>NUCLEOTIDE SEQUENCE [LARGE SCALE GENOMIC DNA]</scope>
    <source>
        <strain evidence="2 3">Sa1CVA4</strain>
    </source>
</reference>
<sequence length="427" mass="49030">MKKNTILREIDKYNFEQKDGRIIKTSIWNGVYTYPMLKTNNIGKSKLAFDAHNLQNNDEILLLIQNGLTEKDSFIITERFFSLAESNWFSKNNLSKILWNDITFIRIVNHSIIVSLKNGTESAFDVERMFPKNKDKSQNLVSLMQKILEISRGQRQTLIGTDKTITKKNKNFLFGGIGFGLLLLLAGSFWLFSQADEKRDPSTFVNSEPQKPAVVLPKYDTIWSSENKKDFTKLVTFKLINVFHEPYQVTMEAHKLLGMVNMGGDRIIIPVEIPENTKYWIYRLTLSNARAESGEGNLVNDVSYSVKKLSLAGKAVKENVEVESSLTRELLNTITAPTKEEPFTNAYFIDSQQQATNFQDSKEFKYDINNSIKNTHSRNGLIKFNKNQFVYLGLENEGYTDNIYVGLEVVALIENTKYYKLVEKKIL</sequence>
<keyword evidence="1" id="KW-0472">Membrane</keyword>
<dbReference type="RefSeq" id="WP_251832335.1">
    <property type="nucleotide sequence ID" value="NZ_JACSPS010000001.1"/>
</dbReference>
<proteinExistence type="predicted"/>
<name>A0ABR8WJB5_9FLAO</name>
<dbReference type="EMBL" id="JACSPS010000001">
    <property type="protein sequence ID" value="MBD8017124.1"/>
    <property type="molecule type" value="Genomic_DNA"/>
</dbReference>
<feature type="transmembrane region" description="Helical" evidence="1">
    <location>
        <begin position="172"/>
        <end position="192"/>
    </location>
</feature>
<dbReference type="Proteomes" id="UP000626242">
    <property type="component" value="Unassembled WGS sequence"/>
</dbReference>
<comment type="caution">
    <text evidence="2">The sequence shown here is derived from an EMBL/GenBank/DDBJ whole genome shotgun (WGS) entry which is preliminary data.</text>
</comment>
<accession>A0ABR8WJB5</accession>
<keyword evidence="1" id="KW-0812">Transmembrane</keyword>
<gene>
    <name evidence="2" type="ORF">H9628_01445</name>
</gene>
<keyword evidence="3" id="KW-1185">Reference proteome</keyword>
<organism evidence="2 3">
    <name type="scientific">Kaistella pullorum</name>
    <dbReference type="NCBI Taxonomy" id="2763074"/>
    <lineage>
        <taxon>Bacteria</taxon>
        <taxon>Pseudomonadati</taxon>
        <taxon>Bacteroidota</taxon>
        <taxon>Flavobacteriia</taxon>
        <taxon>Flavobacteriales</taxon>
        <taxon>Weeksellaceae</taxon>
        <taxon>Chryseobacterium group</taxon>
        <taxon>Kaistella</taxon>
    </lineage>
</organism>
<evidence type="ECO:0000313" key="3">
    <source>
        <dbReference type="Proteomes" id="UP000626242"/>
    </source>
</evidence>
<evidence type="ECO:0000256" key="1">
    <source>
        <dbReference type="SAM" id="Phobius"/>
    </source>
</evidence>
<evidence type="ECO:0000313" key="2">
    <source>
        <dbReference type="EMBL" id="MBD8017124.1"/>
    </source>
</evidence>